<feature type="compositionally biased region" description="Basic residues" evidence="1">
    <location>
        <begin position="808"/>
        <end position="819"/>
    </location>
</feature>
<feature type="compositionally biased region" description="Low complexity" evidence="1">
    <location>
        <begin position="486"/>
        <end position="511"/>
    </location>
</feature>
<dbReference type="PANTHER" id="PTHR21585:SF0">
    <property type="entry name" value="ARMADILLO-LIKE HELICAL DOMAIN-CONTAINING PROTEIN 4"/>
    <property type="match status" value="1"/>
</dbReference>
<feature type="region of interest" description="Disordered" evidence="1">
    <location>
        <begin position="579"/>
        <end position="604"/>
    </location>
</feature>
<keyword evidence="2" id="KW-1133">Transmembrane helix</keyword>
<accession>A0A9D3PW44</accession>
<feature type="compositionally biased region" description="Polar residues" evidence="1">
    <location>
        <begin position="398"/>
        <end position="408"/>
    </location>
</feature>
<dbReference type="EMBL" id="JAFDVH010000013">
    <property type="protein sequence ID" value="KAG7466430.1"/>
    <property type="molecule type" value="Genomic_DNA"/>
</dbReference>
<reference evidence="4" key="1">
    <citation type="submission" date="2021-01" db="EMBL/GenBank/DDBJ databases">
        <authorList>
            <person name="Zahm M."/>
            <person name="Roques C."/>
            <person name="Cabau C."/>
            <person name="Klopp C."/>
            <person name="Donnadieu C."/>
            <person name="Jouanno E."/>
            <person name="Lampietro C."/>
            <person name="Louis A."/>
            <person name="Herpin A."/>
            <person name="Echchiki A."/>
            <person name="Berthelot C."/>
            <person name="Parey E."/>
            <person name="Roest-Crollius H."/>
            <person name="Braasch I."/>
            <person name="Postlethwait J."/>
            <person name="Bobe J."/>
            <person name="Montfort J."/>
            <person name="Bouchez O."/>
            <person name="Begum T."/>
            <person name="Mejri S."/>
            <person name="Adams A."/>
            <person name="Chen W.-J."/>
            <person name="Guiguen Y."/>
        </authorList>
    </citation>
    <scope>NUCLEOTIDE SEQUENCE</scope>
    <source>
        <strain evidence="4">YG-15Mar2019-1</strain>
        <tissue evidence="4">Brain</tissue>
    </source>
</reference>
<dbReference type="OrthoDB" id="9904542at2759"/>
<keyword evidence="3" id="KW-0732">Signal</keyword>
<feature type="region of interest" description="Disordered" evidence="1">
    <location>
        <begin position="808"/>
        <end position="839"/>
    </location>
</feature>
<keyword evidence="5" id="KW-1185">Reference proteome</keyword>
<feature type="chain" id="PRO_5038715217" description="Armadillo-like helical domain-containing protein 4" evidence="3">
    <location>
        <begin position="22"/>
        <end position="839"/>
    </location>
</feature>
<proteinExistence type="predicted"/>
<feature type="region of interest" description="Disordered" evidence="1">
    <location>
        <begin position="48"/>
        <end position="542"/>
    </location>
</feature>
<feature type="compositionally biased region" description="Acidic residues" evidence="1">
    <location>
        <begin position="699"/>
        <end position="721"/>
    </location>
</feature>
<feature type="transmembrane region" description="Helical" evidence="2">
    <location>
        <begin position="779"/>
        <end position="800"/>
    </location>
</feature>
<evidence type="ECO:0000256" key="3">
    <source>
        <dbReference type="SAM" id="SignalP"/>
    </source>
</evidence>
<evidence type="ECO:0000256" key="1">
    <source>
        <dbReference type="SAM" id="MobiDB-lite"/>
    </source>
</evidence>
<feature type="compositionally biased region" description="Basic and acidic residues" evidence="1">
    <location>
        <begin position="324"/>
        <end position="333"/>
    </location>
</feature>
<evidence type="ECO:0008006" key="6">
    <source>
        <dbReference type="Google" id="ProtNLM"/>
    </source>
</evidence>
<feature type="region of interest" description="Disordered" evidence="1">
    <location>
        <begin position="622"/>
        <end position="730"/>
    </location>
</feature>
<dbReference type="Proteomes" id="UP001046870">
    <property type="component" value="Chromosome 13"/>
</dbReference>
<feature type="compositionally biased region" description="Low complexity" evidence="1">
    <location>
        <begin position="351"/>
        <end position="366"/>
    </location>
</feature>
<comment type="caution">
    <text evidence="4">The sequence shown here is derived from an EMBL/GenBank/DDBJ whole genome shotgun (WGS) entry which is preliminary data.</text>
</comment>
<protein>
    <recommendedName>
        <fullName evidence="6">Armadillo-like helical domain-containing protein 4</fullName>
    </recommendedName>
</protein>
<dbReference type="AlphaFoldDB" id="A0A9D3PW44"/>
<feature type="compositionally biased region" description="Polar residues" evidence="1">
    <location>
        <begin position="655"/>
        <end position="673"/>
    </location>
</feature>
<name>A0A9D3PW44_MEGAT</name>
<evidence type="ECO:0000313" key="5">
    <source>
        <dbReference type="Proteomes" id="UP001046870"/>
    </source>
</evidence>
<sequence length="839" mass="86888">MVRCVSLRLCLLAGACLLAHATPLPPSPGEEGGWWVGRRPRVAQAVTGSGFVQTDSRTDPAPVPVVSSGPPAAPDGLSQSVRVVNGTGQPASDSLSLQLRAGDAWPRGSGRAGSAAVSPTEQEGVSEGAPALVESRPGGKRDVLPAQTEGNHRWADSTLNRTGGDRQGPTAGGSQSPRSGSGSEEGPGQESSGRGGPLESPSEGTQQPAILSSPGTAQDAQASQPERAGAEDTAAIDTPVLAQASTGTELEPTKAMIQTNSETPHDLPSPSPAPQTGERGTQAPPQMSVVTQMKGSDSPGVQGQTGERGNPTEKLLSMRGQLRVQEDEKEAKTAKALPTKQPSPLNDGVRAMATASALSTANATAMPSITQRSPSSSSTPSSEETELLRQTADLERGQPSTPSLSNMQKGGAFTSPSVLPPRPYLTASPLNGRNAKAGSPVHSGSPEETFGPTPTEPPQEEHPGSEQGVTAHPSTGGPPQQAAVVGTGSTPTSTSPDPGPSSASSETAGIEAGAGGEHPAMEGTAPRQGVKAAPTPEDLPLIFEPVDDALSEVMVTAPPGGTQQVSQFSVITAASGALSGSELESKVTASKAPSPSEAPFPAMHDGPLLSWQMSGTEMMDTFSSSLPPSLTAPPPGPPPEHGILDSEEIGMIDTPTGTTKAPPNPFETQQPKTTVPPSPLRTVAMATTLSLPSPKSGLEELEESQEEHDDEEEEDTTESEEGESKADSTEVTTMALMSPTYSHIPYHFHSGSVWVQRNQGLAHSWVEKIRDKAGYVSGMLAPVGIGIAGALFILGALYSIKVMHRKRRSSYKRQRRKHKEMSSRQDRVMLLADSSEDEF</sequence>
<feature type="compositionally biased region" description="Low complexity" evidence="1">
    <location>
        <begin position="373"/>
        <end position="382"/>
    </location>
</feature>
<dbReference type="InterPro" id="IPR031524">
    <property type="entry name" value="ARMH4"/>
</dbReference>
<dbReference type="PANTHER" id="PTHR21585">
    <property type="entry name" value="FULL-LENGTH CDNA CLONE CS0DC025YL05 OF NEUROBLASTOMA"/>
    <property type="match status" value="1"/>
</dbReference>
<evidence type="ECO:0000313" key="4">
    <source>
        <dbReference type="EMBL" id="KAG7466430.1"/>
    </source>
</evidence>
<feature type="compositionally biased region" description="Polar residues" evidence="1">
    <location>
        <begin position="202"/>
        <end position="224"/>
    </location>
</feature>
<feature type="compositionally biased region" description="Low complexity" evidence="1">
    <location>
        <begin position="172"/>
        <end position="192"/>
    </location>
</feature>
<gene>
    <name evidence="4" type="ORF">MATL_G00164690</name>
</gene>
<feature type="compositionally biased region" description="Polar residues" evidence="1">
    <location>
        <begin position="77"/>
        <end position="97"/>
    </location>
</feature>
<keyword evidence="2" id="KW-0472">Membrane</keyword>
<organism evidence="4 5">
    <name type="scientific">Megalops atlanticus</name>
    <name type="common">Tarpon</name>
    <name type="synonym">Clupea gigantea</name>
    <dbReference type="NCBI Taxonomy" id="7932"/>
    <lineage>
        <taxon>Eukaryota</taxon>
        <taxon>Metazoa</taxon>
        <taxon>Chordata</taxon>
        <taxon>Craniata</taxon>
        <taxon>Vertebrata</taxon>
        <taxon>Euteleostomi</taxon>
        <taxon>Actinopterygii</taxon>
        <taxon>Neopterygii</taxon>
        <taxon>Teleostei</taxon>
        <taxon>Elopiformes</taxon>
        <taxon>Megalopidae</taxon>
        <taxon>Megalops</taxon>
    </lineage>
</organism>
<feature type="signal peptide" evidence="3">
    <location>
        <begin position="1"/>
        <end position="21"/>
    </location>
</feature>
<feature type="compositionally biased region" description="Pro residues" evidence="1">
    <location>
        <begin position="630"/>
        <end position="640"/>
    </location>
</feature>
<feature type="compositionally biased region" description="Polar residues" evidence="1">
    <location>
        <begin position="283"/>
        <end position="307"/>
    </location>
</feature>
<evidence type="ECO:0000256" key="2">
    <source>
        <dbReference type="SAM" id="Phobius"/>
    </source>
</evidence>
<keyword evidence="2" id="KW-0812">Transmembrane</keyword>